<evidence type="ECO:0000313" key="2">
    <source>
        <dbReference type="Proteomes" id="UP001620295"/>
    </source>
</evidence>
<dbReference type="EMBL" id="JBJDQH010000547">
    <property type="protein sequence ID" value="MFK4274155.1"/>
    <property type="molecule type" value="Genomic_DNA"/>
</dbReference>
<organism evidence="1 2">
    <name type="scientific">Streptomyces milbemycinicus</name>
    <dbReference type="NCBI Taxonomy" id="476552"/>
    <lineage>
        <taxon>Bacteria</taxon>
        <taxon>Bacillati</taxon>
        <taxon>Actinomycetota</taxon>
        <taxon>Actinomycetes</taxon>
        <taxon>Kitasatosporales</taxon>
        <taxon>Streptomycetaceae</taxon>
        <taxon>Streptomyces</taxon>
    </lineage>
</organism>
<proteinExistence type="predicted"/>
<gene>
    <name evidence="1" type="ORF">ACI2L5_56420</name>
</gene>
<dbReference type="RefSeq" id="WP_404749761.1">
    <property type="nucleotide sequence ID" value="NZ_JBJDQH010000547.1"/>
</dbReference>
<evidence type="ECO:0000313" key="1">
    <source>
        <dbReference type="EMBL" id="MFK4274155.1"/>
    </source>
</evidence>
<accession>A0ABW8MA17</accession>
<name>A0ABW8MA17_9ACTN</name>
<feature type="non-terminal residue" evidence="1">
    <location>
        <position position="1"/>
    </location>
</feature>
<comment type="caution">
    <text evidence="1">The sequence shown here is derived from an EMBL/GenBank/DDBJ whole genome shotgun (WGS) entry which is preliminary data.</text>
</comment>
<sequence length="152" mass="17135">VAPERYAPGEYPPGFPKTFTASWGLYGRKPGADGRNRPDWDKFDAITSVTLPIPAPPVPGSRPAPVNINTASERELKSALRETPNFIEAVQEVRDSEYVKGLPHRSQPFSDIADMHNKLKKWRSSKGMSLYTLDEAMERVEERYRAGHFTFS</sequence>
<keyword evidence="2" id="KW-1185">Reference proteome</keyword>
<dbReference type="Proteomes" id="UP001620295">
    <property type="component" value="Unassembled WGS sequence"/>
</dbReference>
<reference evidence="1 2" key="1">
    <citation type="submission" date="2024-11" db="EMBL/GenBank/DDBJ databases">
        <title>The Natural Products Discovery Center: Release of the First 8490 Sequenced Strains for Exploring Actinobacteria Biosynthetic Diversity.</title>
        <authorList>
            <person name="Kalkreuter E."/>
            <person name="Kautsar S.A."/>
            <person name="Yang D."/>
            <person name="Bader C.D."/>
            <person name="Teijaro C.N."/>
            <person name="Fluegel L."/>
            <person name="Davis C.M."/>
            <person name="Simpson J.R."/>
            <person name="Lauterbach L."/>
            <person name="Steele A.D."/>
            <person name="Gui C."/>
            <person name="Meng S."/>
            <person name="Li G."/>
            <person name="Viehrig K."/>
            <person name="Ye F."/>
            <person name="Su P."/>
            <person name="Kiefer A.F."/>
            <person name="Nichols A."/>
            <person name="Cepeda A.J."/>
            <person name="Yan W."/>
            <person name="Fan B."/>
            <person name="Jiang Y."/>
            <person name="Adhikari A."/>
            <person name="Zheng C.-J."/>
            <person name="Schuster L."/>
            <person name="Cowan T.M."/>
            <person name="Smanski M.J."/>
            <person name="Chevrette M.G."/>
            <person name="De Carvalho L.P.S."/>
            <person name="Shen B."/>
        </authorList>
    </citation>
    <scope>NUCLEOTIDE SEQUENCE [LARGE SCALE GENOMIC DNA]</scope>
    <source>
        <strain evidence="1 2">NPDC020863</strain>
    </source>
</reference>
<protein>
    <submittedName>
        <fullName evidence="1">Uncharacterized protein</fullName>
    </submittedName>
</protein>